<dbReference type="Gene3D" id="2.60.120.330">
    <property type="entry name" value="B-lactam Antibiotic, Isopenicillin N Synthase, Chain"/>
    <property type="match status" value="1"/>
</dbReference>
<dbReference type="Pfam" id="PF03171">
    <property type="entry name" value="2OG-FeII_Oxy"/>
    <property type="match status" value="1"/>
</dbReference>
<organism evidence="5 6">
    <name type="scientific">Niveomyces insectorum RCEF 264</name>
    <dbReference type="NCBI Taxonomy" id="1081102"/>
    <lineage>
        <taxon>Eukaryota</taxon>
        <taxon>Fungi</taxon>
        <taxon>Dikarya</taxon>
        <taxon>Ascomycota</taxon>
        <taxon>Pezizomycotina</taxon>
        <taxon>Sordariomycetes</taxon>
        <taxon>Hypocreomycetidae</taxon>
        <taxon>Hypocreales</taxon>
        <taxon>Cordycipitaceae</taxon>
        <taxon>Niveomyces</taxon>
    </lineage>
</organism>
<dbReference type="InterPro" id="IPR044861">
    <property type="entry name" value="IPNS-like_FE2OG_OXY"/>
</dbReference>
<dbReference type="InterPro" id="IPR005123">
    <property type="entry name" value="Oxoglu/Fe-dep_dioxygenase_dom"/>
</dbReference>
<comment type="caution">
    <text evidence="5">The sequence shown here is derived from an EMBL/GenBank/DDBJ whole genome shotgun (WGS) entry which is preliminary data.</text>
</comment>
<evidence type="ECO:0000313" key="6">
    <source>
        <dbReference type="Proteomes" id="UP000076874"/>
    </source>
</evidence>
<dbReference type="GO" id="GO:0016491">
    <property type="term" value="F:oxidoreductase activity"/>
    <property type="evidence" value="ECO:0007669"/>
    <property type="project" value="UniProtKB-KW"/>
</dbReference>
<dbReference type="AlphaFoldDB" id="A0A162J1Y8"/>
<dbReference type="SUPFAM" id="SSF51197">
    <property type="entry name" value="Clavaminate synthase-like"/>
    <property type="match status" value="1"/>
</dbReference>
<proteinExistence type="inferred from homology"/>
<reference evidence="5 6" key="1">
    <citation type="journal article" date="2016" name="Genome Biol. Evol.">
        <title>Divergent and convergent evolution of fungal pathogenicity.</title>
        <authorList>
            <person name="Shang Y."/>
            <person name="Xiao G."/>
            <person name="Zheng P."/>
            <person name="Cen K."/>
            <person name="Zhan S."/>
            <person name="Wang C."/>
        </authorList>
    </citation>
    <scope>NUCLEOTIDE SEQUENCE [LARGE SCALE GENOMIC DNA]</scope>
    <source>
        <strain evidence="5 6">RCEF 264</strain>
    </source>
</reference>
<keyword evidence="6" id="KW-1185">Reference proteome</keyword>
<keyword evidence="2" id="KW-0479">Metal-binding</keyword>
<dbReference type="InterPro" id="IPR027443">
    <property type="entry name" value="IPNS-like_sf"/>
</dbReference>
<comment type="similarity">
    <text evidence="1 2">Belongs to the iron/ascorbate-dependent oxidoreductase family.</text>
</comment>
<evidence type="ECO:0000259" key="4">
    <source>
        <dbReference type="PROSITE" id="PS51471"/>
    </source>
</evidence>
<sequence>MPFNIPTINIAPYLADPNSAAAAQVVADVREACVTTGFFSLVGHGVPQELQQSMLRGCKKLFALPLETKRVLRPPGPLLNRGYELIGTQVLQPGARPDLKEGYFIGQHVPYTDERAKRHPLLVGENIFPAELPDADLRLPAEAYYLAVRRLGCTVLTILAKGLPYGEDVFAEFMDNDPLCNLRLLHYPPQTNVTEGDNNNGNDNGNPPQLGAGAHTDFGAITLLYQDTAGGLEVLDQATGTWVGVPPDPAAYVVNVGDMLSMWTQNTYKSNMHRVINRSQTDRYSLPFFFDGNLDARLAPLDGSSAAVPADSSGHNAVLTAEQHILARVGASFGLAAYAGPGPAVVAAAATPAAA</sequence>
<keyword evidence="2" id="KW-0560">Oxidoreductase</keyword>
<dbReference type="GO" id="GO:0044283">
    <property type="term" value="P:small molecule biosynthetic process"/>
    <property type="evidence" value="ECO:0007669"/>
    <property type="project" value="UniProtKB-ARBA"/>
</dbReference>
<dbReference type="GO" id="GO:0046872">
    <property type="term" value="F:metal ion binding"/>
    <property type="evidence" value="ECO:0007669"/>
    <property type="project" value="UniProtKB-KW"/>
</dbReference>
<feature type="domain" description="Fe2OG dioxygenase" evidence="4">
    <location>
        <begin position="177"/>
        <end position="292"/>
    </location>
</feature>
<dbReference type="InterPro" id="IPR026992">
    <property type="entry name" value="DIOX_N"/>
</dbReference>
<protein>
    <submittedName>
        <fullName evidence="5">2og-Fe oxygenase family protein</fullName>
    </submittedName>
</protein>
<dbReference type="PRINTS" id="PR00682">
    <property type="entry name" value="IPNSYNTHASE"/>
</dbReference>
<dbReference type="InterPro" id="IPR050231">
    <property type="entry name" value="Iron_ascorbate_oxido_reductase"/>
</dbReference>
<name>A0A162J1Y8_9HYPO</name>
<evidence type="ECO:0000256" key="3">
    <source>
        <dbReference type="SAM" id="MobiDB-lite"/>
    </source>
</evidence>
<dbReference type="OrthoDB" id="288590at2759"/>
<gene>
    <name evidence="5" type="ORF">SPI_04172</name>
</gene>
<dbReference type="PROSITE" id="PS51471">
    <property type="entry name" value="FE2OG_OXY"/>
    <property type="match status" value="1"/>
</dbReference>
<dbReference type="Pfam" id="PF14226">
    <property type="entry name" value="DIOX_N"/>
    <property type="match status" value="1"/>
</dbReference>
<evidence type="ECO:0000256" key="2">
    <source>
        <dbReference type="RuleBase" id="RU003682"/>
    </source>
</evidence>
<feature type="compositionally biased region" description="Low complexity" evidence="3">
    <location>
        <begin position="196"/>
        <end position="206"/>
    </location>
</feature>
<dbReference type="Proteomes" id="UP000076874">
    <property type="component" value="Unassembled WGS sequence"/>
</dbReference>
<dbReference type="EMBL" id="AZHD01000006">
    <property type="protein sequence ID" value="OAA62632.1"/>
    <property type="molecule type" value="Genomic_DNA"/>
</dbReference>
<feature type="region of interest" description="Disordered" evidence="3">
    <location>
        <begin position="191"/>
        <end position="212"/>
    </location>
</feature>
<accession>A0A162J1Y8</accession>
<evidence type="ECO:0000313" key="5">
    <source>
        <dbReference type="EMBL" id="OAA62632.1"/>
    </source>
</evidence>
<evidence type="ECO:0000256" key="1">
    <source>
        <dbReference type="ARBA" id="ARBA00008056"/>
    </source>
</evidence>
<dbReference type="PANTHER" id="PTHR47990">
    <property type="entry name" value="2-OXOGLUTARATE (2OG) AND FE(II)-DEPENDENT OXYGENASE SUPERFAMILY PROTEIN-RELATED"/>
    <property type="match status" value="1"/>
</dbReference>
<keyword evidence="2" id="KW-0408">Iron</keyword>
<dbReference type="STRING" id="1081102.A0A162J1Y8"/>